<dbReference type="SUPFAM" id="SSF52540">
    <property type="entry name" value="P-loop containing nucleoside triphosphate hydrolases"/>
    <property type="match status" value="1"/>
</dbReference>
<evidence type="ECO:0008006" key="7">
    <source>
        <dbReference type="Google" id="ProtNLM"/>
    </source>
</evidence>
<dbReference type="PANTHER" id="PTHR22845">
    <property type="entry name" value="APOPTOTIC PROTEASE-ACTIVATING FACTOR 1"/>
    <property type="match status" value="1"/>
</dbReference>
<dbReference type="Gene3D" id="3.40.50.300">
    <property type="entry name" value="P-loop containing nucleotide triphosphate hydrolases"/>
    <property type="match status" value="1"/>
</dbReference>
<proteinExistence type="predicted"/>
<dbReference type="PANTHER" id="PTHR22845:SF5">
    <property type="entry name" value="APOPTOTIC PROTEASE-ACTIVATING FACTOR 1"/>
    <property type="match status" value="1"/>
</dbReference>
<accession>A0AAN6MF68</accession>
<dbReference type="AlphaFoldDB" id="A0AAN6MF68"/>
<dbReference type="GO" id="GO:0043531">
    <property type="term" value="F:ADP binding"/>
    <property type="evidence" value="ECO:0007669"/>
    <property type="project" value="InterPro"/>
</dbReference>
<keyword evidence="2" id="KW-1133">Transmembrane helix</keyword>
<dbReference type="Proteomes" id="UP001303889">
    <property type="component" value="Unassembled WGS sequence"/>
</dbReference>
<dbReference type="EMBL" id="MU855851">
    <property type="protein sequence ID" value="KAK3898978.1"/>
    <property type="molecule type" value="Genomic_DNA"/>
</dbReference>
<dbReference type="Pfam" id="PF13191">
    <property type="entry name" value="AAA_16"/>
    <property type="match status" value="1"/>
</dbReference>
<keyword evidence="2" id="KW-0472">Membrane</keyword>
<evidence type="ECO:0000313" key="6">
    <source>
        <dbReference type="Proteomes" id="UP001303889"/>
    </source>
</evidence>
<keyword evidence="2" id="KW-0812">Transmembrane</keyword>
<dbReference type="InterPro" id="IPR027417">
    <property type="entry name" value="P-loop_NTPase"/>
</dbReference>
<keyword evidence="6" id="KW-1185">Reference proteome</keyword>
<feature type="transmembrane region" description="Helical" evidence="2">
    <location>
        <begin position="920"/>
        <end position="941"/>
    </location>
</feature>
<feature type="compositionally biased region" description="Basic and acidic residues" evidence="1">
    <location>
        <begin position="98"/>
        <end position="114"/>
    </location>
</feature>
<dbReference type="GO" id="GO:0005829">
    <property type="term" value="C:cytosol"/>
    <property type="evidence" value="ECO:0007669"/>
    <property type="project" value="UniProtKB-ARBA"/>
</dbReference>
<dbReference type="GO" id="GO:0006915">
    <property type="term" value="P:apoptotic process"/>
    <property type="evidence" value="ECO:0007669"/>
    <property type="project" value="UniProtKB-ARBA"/>
</dbReference>
<organism evidence="5 6">
    <name type="scientific">Staphylotrichum tortipilum</name>
    <dbReference type="NCBI Taxonomy" id="2831512"/>
    <lineage>
        <taxon>Eukaryota</taxon>
        <taxon>Fungi</taxon>
        <taxon>Dikarya</taxon>
        <taxon>Ascomycota</taxon>
        <taxon>Pezizomycotina</taxon>
        <taxon>Sordariomycetes</taxon>
        <taxon>Sordariomycetidae</taxon>
        <taxon>Sordariales</taxon>
        <taxon>Chaetomiaceae</taxon>
        <taxon>Staphylotrichum</taxon>
    </lineage>
</organism>
<evidence type="ECO:0000259" key="4">
    <source>
        <dbReference type="Pfam" id="PF25000"/>
    </source>
</evidence>
<reference evidence="5" key="1">
    <citation type="journal article" date="2023" name="Mol. Phylogenet. Evol.">
        <title>Genome-scale phylogeny and comparative genomics of the fungal order Sordariales.</title>
        <authorList>
            <person name="Hensen N."/>
            <person name="Bonometti L."/>
            <person name="Westerberg I."/>
            <person name="Brannstrom I.O."/>
            <person name="Guillou S."/>
            <person name="Cros-Aarteil S."/>
            <person name="Calhoun S."/>
            <person name="Haridas S."/>
            <person name="Kuo A."/>
            <person name="Mondo S."/>
            <person name="Pangilinan J."/>
            <person name="Riley R."/>
            <person name="LaButti K."/>
            <person name="Andreopoulos B."/>
            <person name="Lipzen A."/>
            <person name="Chen C."/>
            <person name="Yan M."/>
            <person name="Daum C."/>
            <person name="Ng V."/>
            <person name="Clum A."/>
            <person name="Steindorff A."/>
            <person name="Ohm R.A."/>
            <person name="Martin F."/>
            <person name="Silar P."/>
            <person name="Natvig D.O."/>
            <person name="Lalanne C."/>
            <person name="Gautier V."/>
            <person name="Ament-Velasquez S.L."/>
            <person name="Kruys A."/>
            <person name="Hutchinson M.I."/>
            <person name="Powell A.J."/>
            <person name="Barry K."/>
            <person name="Miller A.N."/>
            <person name="Grigoriev I.V."/>
            <person name="Debuchy R."/>
            <person name="Gladieux P."/>
            <person name="Hiltunen Thoren M."/>
            <person name="Johannesson H."/>
        </authorList>
    </citation>
    <scope>NUCLEOTIDE SEQUENCE</scope>
    <source>
        <strain evidence="5">CBS 103.79</strain>
    </source>
</reference>
<dbReference type="InterPro" id="IPR056681">
    <property type="entry name" value="DUF7779"/>
</dbReference>
<name>A0AAN6MF68_9PEZI</name>
<gene>
    <name evidence="5" type="ORF">C8A05DRAFT_18515</name>
</gene>
<evidence type="ECO:0000256" key="1">
    <source>
        <dbReference type="SAM" id="MobiDB-lite"/>
    </source>
</evidence>
<feature type="domain" description="Orc1-like AAA ATPase" evidence="3">
    <location>
        <begin position="24"/>
        <end position="155"/>
    </location>
</feature>
<dbReference type="Pfam" id="PF25000">
    <property type="entry name" value="DUF7779"/>
    <property type="match status" value="1"/>
</dbReference>
<evidence type="ECO:0000256" key="2">
    <source>
        <dbReference type="SAM" id="Phobius"/>
    </source>
</evidence>
<evidence type="ECO:0000259" key="3">
    <source>
        <dbReference type="Pfam" id="PF13191"/>
    </source>
</evidence>
<comment type="caution">
    <text evidence="5">The sequence shown here is derived from an EMBL/GenBank/DDBJ whole genome shotgun (WGS) entry which is preliminary data.</text>
</comment>
<sequence>MKRGDPPSPAAYCNDPAFIKKVDLIGRNEQLTNIRSHLSDVKAQGKQGWVCLWGPGGIGKTQLAATYALESRSLYSQMFKVSGTSPEFIQEEFARLVEKQSKKSPEDPNGHDSIPEWPPDDSPPEFRQRALQQRVEMAHNWFQAHKEWLLVIDDARLSHVDLPHYIPPTNHGDIIITTQTRHAVSRGLFEIPPLSVGDAVTLLLNKAGKRDQQSRDSARPRATEIVELLGCLPLAVEHAGALIGIKGIPYFWVTFHSSPITVLDQSDMMAAHRESVFRTFKMSFDVLKEQNRCAAKFLVFLAFLDNTTISTDAFFDEYGVPKPSLKHMGLFKTKLEFHEAMGALRSSALIKNNENEDDKEVLLHPLVHHMTRARLPTAYLTSWTGNAADYLCWPLVQPQPVSTEIQVSPFDFKSILQVMRQAAELDVPQPPTDTFLRLWHVLGYMLLRYVSCWHAYGKHEQLEQYAKRAIMVLEQHTDPQVQLVVGSLVVVVSAITSYTRSSETSESVAKSFLSKYLRPAAAMALQRAADRGIAPPECFEPVRFVWTYKPRTLRAAFKSNTPENVISGLGRYFSELAKLCAGRNHWHEALVLAQFAEVPASLWGKPPNRLPVSRLVTAAYYASSDRGMAEYLDILAGIKGDPNETDSLSAAHDSGRILLKQGEFAKAEAVLVSARDALLKSSDLSLPIMSNGYIWIIKTLSLAQVHLQRQADAQQQLLDTHAKVKGAGGDDTLGMLHIEMLLASFHRNHGIEIPLLAETYDKQVADRFERMYAATKEKVLGAEGLNTALVLLSQGAQEEAVVVLALFRDASSAMLGPDHELPQRAERFRRIAEKEMEKEAENERNGDCWLRFGSAMLPRDARALDSGGQPTTKSAVSWVTEENQGAWGVRDEFEAVLVDLGVFPLPSMQVLRSLLMGSRLLQVFLFSFVVLLVSIGLVAVLR</sequence>
<feature type="region of interest" description="Disordered" evidence="1">
    <location>
        <begin position="98"/>
        <end position="125"/>
    </location>
</feature>
<protein>
    <recommendedName>
        <fullName evidence="7">NB-ARC domain-containing protein</fullName>
    </recommendedName>
</protein>
<reference evidence="5" key="2">
    <citation type="submission" date="2023-05" db="EMBL/GenBank/DDBJ databases">
        <authorList>
            <consortium name="Lawrence Berkeley National Laboratory"/>
            <person name="Steindorff A."/>
            <person name="Hensen N."/>
            <person name="Bonometti L."/>
            <person name="Westerberg I."/>
            <person name="Brannstrom I.O."/>
            <person name="Guillou S."/>
            <person name="Cros-Aarteil S."/>
            <person name="Calhoun S."/>
            <person name="Haridas S."/>
            <person name="Kuo A."/>
            <person name="Mondo S."/>
            <person name="Pangilinan J."/>
            <person name="Riley R."/>
            <person name="Labutti K."/>
            <person name="Andreopoulos B."/>
            <person name="Lipzen A."/>
            <person name="Chen C."/>
            <person name="Yanf M."/>
            <person name="Daum C."/>
            <person name="Ng V."/>
            <person name="Clum A."/>
            <person name="Ohm R."/>
            <person name="Martin F."/>
            <person name="Silar P."/>
            <person name="Natvig D."/>
            <person name="Lalanne C."/>
            <person name="Gautier V."/>
            <person name="Ament-Velasquez S.L."/>
            <person name="Kruys A."/>
            <person name="Hutchinson M.I."/>
            <person name="Powell A.J."/>
            <person name="Barry K."/>
            <person name="Miller A.N."/>
            <person name="Grigoriev I.V."/>
            <person name="Debuchy R."/>
            <person name="Gladieux P."/>
            <person name="Thoren M.H."/>
            <person name="Johannesson H."/>
        </authorList>
    </citation>
    <scope>NUCLEOTIDE SEQUENCE</scope>
    <source>
        <strain evidence="5">CBS 103.79</strain>
    </source>
</reference>
<evidence type="ECO:0000313" key="5">
    <source>
        <dbReference type="EMBL" id="KAK3898978.1"/>
    </source>
</evidence>
<dbReference type="InterPro" id="IPR041664">
    <property type="entry name" value="AAA_16"/>
</dbReference>
<feature type="domain" description="DUF7779" evidence="4">
    <location>
        <begin position="291"/>
        <end position="377"/>
    </location>
</feature>